<gene>
    <name evidence="1" type="ORF">B0T24DRAFT_615780</name>
</gene>
<organism evidence="1 2">
    <name type="scientific">Lasiosphaeria ovina</name>
    <dbReference type="NCBI Taxonomy" id="92902"/>
    <lineage>
        <taxon>Eukaryota</taxon>
        <taxon>Fungi</taxon>
        <taxon>Dikarya</taxon>
        <taxon>Ascomycota</taxon>
        <taxon>Pezizomycotina</taxon>
        <taxon>Sordariomycetes</taxon>
        <taxon>Sordariomycetidae</taxon>
        <taxon>Sordariales</taxon>
        <taxon>Lasiosphaeriaceae</taxon>
        <taxon>Lasiosphaeria</taxon>
    </lineage>
</organism>
<proteinExistence type="predicted"/>
<accession>A0AAE0TUZ7</accession>
<comment type="caution">
    <text evidence="1">The sequence shown here is derived from an EMBL/GenBank/DDBJ whole genome shotgun (WGS) entry which is preliminary data.</text>
</comment>
<reference evidence="1" key="2">
    <citation type="submission" date="2023-06" db="EMBL/GenBank/DDBJ databases">
        <authorList>
            <consortium name="Lawrence Berkeley National Laboratory"/>
            <person name="Haridas S."/>
            <person name="Hensen N."/>
            <person name="Bonometti L."/>
            <person name="Westerberg I."/>
            <person name="Brannstrom I.O."/>
            <person name="Guillou S."/>
            <person name="Cros-Aarteil S."/>
            <person name="Calhoun S."/>
            <person name="Kuo A."/>
            <person name="Mondo S."/>
            <person name="Pangilinan J."/>
            <person name="Riley R."/>
            <person name="Labutti K."/>
            <person name="Andreopoulos B."/>
            <person name="Lipzen A."/>
            <person name="Chen C."/>
            <person name="Yanf M."/>
            <person name="Daum C."/>
            <person name="Ng V."/>
            <person name="Clum A."/>
            <person name="Steindorff A."/>
            <person name="Ohm R."/>
            <person name="Martin F."/>
            <person name="Silar P."/>
            <person name="Natvig D."/>
            <person name="Lalanne C."/>
            <person name="Gautier V."/>
            <person name="Ament-Velasquez S.L."/>
            <person name="Kruys A."/>
            <person name="Hutchinson M.I."/>
            <person name="Powell A.J."/>
            <person name="Barry K."/>
            <person name="Miller A.N."/>
            <person name="Grigoriev I.V."/>
            <person name="Debuchy R."/>
            <person name="Gladieux P."/>
            <person name="Thoren M.H."/>
            <person name="Johannesson H."/>
        </authorList>
    </citation>
    <scope>NUCLEOTIDE SEQUENCE</scope>
    <source>
        <strain evidence="1">CBS 958.72</strain>
    </source>
</reference>
<protein>
    <submittedName>
        <fullName evidence="1">Uncharacterized protein</fullName>
    </submittedName>
</protein>
<dbReference type="Proteomes" id="UP001287356">
    <property type="component" value="Unassembled WGS sequence"/>
</dbReference>
<name>A0AAE0TUZ7_9PEZI</name>
<sequence>MSAVVVRRSEWLLVEVRVLKRTTRKRRGVGERVMSARVSKAAVRKKRESVRWWWRSQQVLMVVDRERKRWCGMSVVLSSLAAAWETNGGAGGHGSQGVDKGGQKGEAAIYRFGNGGDSGWVVVRVLVNVLMMAVRRRDVGDGVLFRALMVVVEGEC</sequence>
<dbReference type="AlphaFoldDB" id="A0AAE0TUZ7"/>
<dbReference type="EMBL" id="JAULSN010000002">
    <property type="protein sequence ID" value="KAK3380588.1"/>
    <property type="molecule type" value="Genomic_DNA"/>
</dbReference>
<reference evidence="1" key="1">
    <citation type="journal article" date="2023" name="Mol. Phylogenet. Evol.">
        <title>Genome-scale phylogeny and comparative genomics of the fungal order Sordariales.</title>
        <authorList>
            <person name="Hensen N."/>
            <person name="Bonometti L."/>
            <person name="Westerberg I."/>
            <person name="Brannstrom I.O."/>
            <person name="Guillou S."/>
            <person name="Cros-Aarteil S."/>
            <person name="Calhoun S."/>
            <person name="Haridas S."/>
            <person name="Kuo A."/>
            <person name="Mondo S."/>
            <person name="Pangilinan J."/>
            <person name="Riley R."/>
            <person name="LaButti K."/>
            <person name="Andreopoulos B."/>
            <person name="Lipzen A."/>
            <person name="Chen C."/>
            <person name="Yan M."/>
            <person name="Daum C."/>
            <person name="Ng V."/>
            <person name="Clum A."/>
            <person name="Steindorff A."/>
            <person name="Ohm R.A."/>
            <person name="Martin F."/>
            <person name="Silar P."/>
            <person name="Natvig D.O."/>
            <person name="Lalanne C."/>
            <person name="Gautier V."/>
            <person name="Ament-Velasquez S.L."/>
            <person name="Kruys A."/>
            <person name="Hutchinson M.I."/>
            <person name="Powell A.J."/>
            <person name="Barry K."/>
            <person name="Miller A.N."/>
            <person name="Grigoriev I.V."/>
            <person name="Debuchy R."/>
            <person name="Gladieux P."/>
            <person name="Hiltunen Thoren M."/>
            <person name="Johannesson H."/>
        </authorList>
    </citation>
    <scope>NUCLEOTIDE SEQUENCE</scope>
    <source>
        <strain evidence="1">CBS 958.72</strain>
    </source>
</reference>
<keyword evidence="2" id="KW-1185">Reference proteome</keyword>
<evidence type="ECO:0000313" key="1">
    <source>
        <dbReference type="EMBL" id="KAK3380588.1"/>
    </source>
</evidence>
<evidence type="ECO:0000313" key="2">
    <source>
        <dbReference type="Proteomes" id="UP001287356"/>
    </source>
</evidence>